<dbReference type="AlphaFoldDB" id="A0A1E5NXM8"/>
<dbReference type="InterPro" id="IPR023393">
    <property type="entry name" value="START-like_dom_sf"/>
</dbReference>
<dbReference type="InterPro" id="IPR036034">
    <property type="entry name" value="PDZ_sf"/>
</dbReference>
<reference evidence="3 4" key="1">
    <citation type="submission" date="2016-08" db="EMBL/GenBank/DDBJ databases">
        <title>Complete genome sequence of Streptomyces agglomeratus strain 6-3-2, a novel anti-MRSA actinomycete isolated from Wuli of Tebit, China.</title>
        <authorList>
            <person name="Chen X."/>
        </authorList>
    </citation>
    <scope>NUCLEOTIDE SEQUENCE [LARGE SCALE GENOMIC DNA]</scope>
    <source>
        <strain evidence="3 4">6-3-2</strain>
    </source>
</reference>
<dbReference type="InterPro" id="IPR001478">
    <property type="entry name" value="PDZ"/>
</dbReference>
<comment type="similarity">
    <text evidence="1">Belongs to the AHA1 family.</text>
</comment>
<name>A0A1E5NXM8_9ACTN</name>
<dbReference type="Pfam" id="PF17820">
    <property type="entry name" value="PDZ_6"/>
    <property type="match status" value="1"/>
</dbReference>
<feature type="domain" description="PDZ" evidence="2">
    <location>
        <begin position="146"/>
        <end position="200"/>
    </location>
</feature>
<dbReference type="Pfam" id="PF08327">
    <property type="entry name" value="AHSA1"/>
    <property type="match status" value="1"/>
</dbReference>
<evidence type="ECO:0000259" key="2">
    <source>
        <dbReference type="PROSITE" id="PS50106"/>
    </source>
</evidence>
<dbReference type="SUPFAM" id="SSF50156">
    <property type="entry name" value="PDZ domain-like"/>
    <property type="match status" value="1"/>
</dbReference>
<dbReference type="CDD" id="cd07814">
    <property type="entry name" value="SRPBCC_CalC_Aha1-like"/>
    <property type="match status" value="1"/>
</dbReference>
<keyword evidence="4" id="KW-1185">Reference proteome</keyword>
<evidence type="ECO:0000313" key="4">
    <source>
        <dbReference type="Proteomes" id="UP000095759"/>
    </source>
</evidence>
<dbReference type="InterPro" id="IPR013538">
    <property type="entry name" value="ASHA1/2-like_C"/>
</dbReference>
<dbReference type="Proteomes" id="UP000095759">
    <property type="component" value="Unassembled WGS sequence"/>
</dbReference>
<organism evidence="3 4">
    <name type="scientific">Streptomyces agglomeratus</name>
    <dbReference type="NCBI Taxonomy" id="285458"/>
    <lineage>
        <taxon>Bacteria</taxon>
        <taxon>Bacillati</taxon>
        <taxon>Actinomycetota</taxon>
        <taxon>Actinomycetes</taxon>
        <taxon>Kitasatosporales</taxon>
        <taxon>Streptomycetaceae</taxon>
        <taxon>Streptomyces</taxon>
    </lineage>
</organism>
<dbReference type="Gene3D" id="2.30.42.10">
    <property type="match status" value="1"/>
</dbReference>
<comment type="caution">
    <text evidence="3">The sequence shown here is derived from an EMBL/GenBank/DDBJ whole genome shotgun (WGS) entry which is preliminary data.</text>
</comment>
<dbReference type="RefSeq" id="WP_069936344.1">
    <property type="nucleotide sequence ID" value="NZ_MEHJ01000003.1"/>
</dbReference>
<dbReference type="PROSITE" id="PS50106">
    <property type="entry name" value="PDZ"/>
    <property type="match status" value="1"/>
</dbReference>
<dbReference type="EMBL" id="MEHJ01000003">
    <property type="protein sequence ID" value="OEJ20973.1"/>
    <property type="molecule type" value="Genomic_DNA"/>
</dbReference>
<dbReference type="Gene3D" id="3.30.530.20">
    <property type="match status" value="1"/>
</dbReference>
<sequence length="234" mass="26497">MVLETSTEHLIHATRARTWQAWTDPREVRAWLALHSAEIPLQVGERLCWSFNRRGRVELVFNARLSAITPQVSCEYDWDVPGNDTPTQVKVDFTCLDDSRTKIAVRHTGFGESLRSRLEFDGYDHHWWHYLERLGAYLEHRPFQFHKTLTPPKTGIIPLGVTAETGMVVQDVVVNSAAEAAGLKAGDEIRAIDGAVLKEMEDFHRWLDEAVAGQVAVLALKDRAVELTLRPFTA</sequence>
<gene>
    <name evidence="3" type="ORF">AS594_40005</name>
</gene>
<dbReference type="InterPro" id="IPR041489">
    <property type="entry name" value="PDZ_6"/>
</dbReference>
<proteinExistence type="inferred from homology"/>
<dbReference type="SUPFAM" id="SSF55961">
    <property type="entry name" value="Bet v1-like"/>
    <property type="match status" value="1"/>
</dbReference>
<evidence type="ECO:0000256" key="1">
    <source>
        <dbReference type="ARBA" id="ARBA00006817"/>
    </source>
</evidence>
<evidence type="ECO:0000313" key="3">
    <source>
        <dbReference type="EMBL" id="OEJ20973.1"/>
    </source>
</evidence>
<protein>
    <recommendedName>
        <fullName evidence="2">PDZ domain-containing protein</fullName>
    </recommendedName>
</protein>
<accession>A0A1E5NXM8</accession>
<dbReference type="SMART" id="SM00228">
    <property type="entry name" value="PDZ"/>
    <property type="match status" value="1"/>
</dbReference>